<evidence type="ECO:0000259" key="4">
    <source>
        <dbReference type="Pfam" id="PF17676"/>
    </source>
</evidence>
<accession>A0A9D1VJL2</accession>
<evidence type="ECO:0000313" key="6">
    <source>
        <dbReference type="Proteomes" id="UP000824230"/>
    </source>
</evidence>
<proteinExistence type="inferred from homology"/>
<dbReference type="Gene3D" id="3.50.30.60">
    <property type="entry name" value="LD-carboxypeptidase A C-terminal domain-like"/>
    <property type="match status" value="1"/>
</dbReference>
<dbReference type="InterPro" id="IPR029062">
    <property type="entry name" value="Class_I_gatase-like"/>
</dbReference>
<evidence type="ECO:0000256" key="2">
    <source>
        <dbReference type="ARBA" id="ARBA00022801"/>
    </source>
</evidence>
<dbReference type="Pfam" id="PF02016">
    <property type="entry name" value="Peptidase_S66"/>
    <property type="match status" value="1"/>
</dbReference>
<feature type="domain" description="LD-carboxypeptidase N-terminal" evidence="3">
    <location>
        <begin position="13"/>
        <end position="138"/>
    </location>
</feature>
<organism evidence="5 6">
    <name type="scientific">Candidatus Blautia pullistercoris</name>
    <dbReference type="NCBI Taxonomy" id="2838499"/>
    <lineage>
        <taxon>Bacteria</taxon>
        <taxon>Bacillati</taxon>
        <taxon>Bacillota</taxon>
        <taxon>Clostridia</taxon>
        <taxon>Lachnospirales</taxon>
        <taxon>Lachnospiraceae</taxon>
        <taxon>Blautia</taxon>
    </lineage>
</organism>
<dbReference type="SUPFAM" id="SSF141986">
    <property type="entry name" value="LD-carboxypeptidase A C-terminal domain-like"/>
    <property type="match status" value="1"/>
</dbReference>
<protein>
    <submittedName>
        <fullName evidence="5">LD-carboxypeptidase</fullName>
    </submittedName>
</protein>
<dbReference type="InterPro" id="IPR040921">
    <property type="entry name" value="Peptidase_S66C"/>
</dbReference>
<dbReference type="PANTHER" id="PTHR30237">
    <property type="entry name" value="MURAMOYLTETRAPEPTIDE CARBOXYPEPTIDASE"/>
    <property type="match status" value="1"/>
</dbReference>
<dbReference type="CDD" id="cd07062">
    <property type="entry name" value="Peptidase_S66_mccF_like"/>
    <property type="match status" value="1"/>
</dbReference>
<sequence length="359" mass="40955">MRKPEPLRRGDKVAVVSLSSGMLGEESCRHNVALGTKRLREFGLEPVFMPNSLKGIEYLDKNPQARAEDLKEAFRDNSVKGIICAIGGDDTYRLLPYLMEDSEFATLVKTKPKLFTGFSDTTINHLMFYKLGLTTYYGPCFICDLADMGKDMLPYTKEYFQGYFAGQEKKEICPSPVWYEERKDFSVAALGTERTAHEDTKGFEILQGSGHFRGKLLGGCAESIYDALSGARYKEEKEICERYGLFPEREEWRGKILFIETCEEQPEPELLARELAMLREKGVFEEITGILAGKPQDEVFYEEYKQVYREAVGNPELSIIYNVNFGHAHPRCVLPYGVEAEVFGEKNKILFRESMFEEG</sequence>
<dbReference type="Gene3D" id="3.40.50.10740">
    <property type="entry name" value="Class I glutamine amidotransferase-like"/>
    <property type="match status" value="1"/>
</dbReference>
<dbReference type="SUPFAM" id="SSF52317">
    <property type="entry name" value="Class I glutamine amidotransferase-like"/>
    <property type="match status" value="1"/>
</dbReference>
<gene>
    <name evidence="5" type="ORF">H9738_01805</name>
</gene>
<reference evidence="5" key="2">
    <citation type="submission" date="2021-04" db="EMBL/GenBank/DDBJ databases">
        <authorList>
            <person name="Gilroy R."/>
        </authorList>
    </citation>
    <scope>NUCLEOTIDE SEQUENCE</scope>
    <source>
        <strain evidence="5">ChiHjej12B11-1927</strain>
    </source>
</reference>
<evidence type="ECO:0000313" key="5">
    <source>
        <dbReference type="EMBL" id="HIX36595.1"/>
    </source>
</evidence>
<dbReference type="EMBL" id="DXFG01000037">
    <property type="protein sequence ID" value="HIX36595.1"/>
    <property type="molecule type" value="Genomic_DNA"/>
</dbReference>
<reference evidence="5" key="1">
    <citation type="journal article" date="2021" name="PeerJ">
        <title>Extensive microbial diversity within the chicken gut microbiome revealed by metagenomics and culture.</title>
        <authorList>
            <person name="Gilroy R."/>
            <person name="Ravi A."/>
            <person name="Getino M."/>
            <person name="Pursley I."/>
            <person name="Horton D.L."/>
            <person name="Alikhan N.F."/>
            <person name="Baker D."/>
            <person name="Gharbi K."/>
            <person name="Hall N."/>
            <person name="Watson M."/>
            <person name="Adriaenssens E.M."/>
            <person name="Foster-Nyarko E."/>
            <person name="Jarju S."/>
            <person name="Secka A."/>
            <person name="Antonio M."/>
            <person name="Oren A."/>
            <person name="Chaudhuri R.R."/>
            <person name="La Ragione R."/>
            <person name="Hildebrand F."/>
            <person name="Pallen M.J."/>
        </authorList>
    </citation>
    <scope>NUCLEOTIDE SEQUENCE</scope>
    <source>
        <strain evidence="5">ChiHjej12B11-1927</strain>
    </source>
</reference>
<keyword evidence="2" id="KW-0378">Hydrolase</keyword>
<dbReference type="PANTHER" id="PTHR30237:SF4">
    <property type="entry name" value="LD-CARBOXYPEPTIDASE C-TERMINAL DOMAIN-CONTAINING PROTEIN"/>
    <property type="match status" value="1"/>
</dbReference>
<dbReference type="AlphaFoldDB" id="A0A9D1VJL2"/>
<comment type="similarity">
    <text evidence="1">Belongs to the peptidase S66 family.</text>
</comment>
<name>A0A9D1VJL2_9FIRM</name>
<dbReference type="InterPro" id="IPR003507">
    <property type="entry name" value="S66_fam"/>
</dbReference>
<dbReference type="PIRSF" id="PIRSF028757">
    <property type="entry name" value="LD-carboxypeptidase"/>
    <property type="match status" value="1"/>
</dbReference>
<dbReference type="Pfam" id="PF17676">
    <property type="entry name" value="Peptidase_S66C"/>
    <property type="match status" value="1"/>
</dbReference>
<evidence type="ECO:0000259" key="3">
    <source>
        <dbReference type="Pfam" id="PF02016"/>
    </source>
</evidence>
<dbReference type="InterPro" id="IPR027461">
    <property type="entry name" value="Carboxypeptidase_A_C_sf"/>
</dbReference>
<dbReference type="InterPro" id="IPR027478">
    <property type="entry name" value="LdcA_N"/>
</dbReference>
<comment type="caution">
    <text evidence="5">The sequence shown here is derived from an EMBL/GenBank/DDBJ whole genome shotgun (WGS) entry which is preliminary data.</text>
</comment>
<feature type="domain" description="LD-carboxypeptidase C-terminal" evidence="4">
    <location>
        <begin position="213"/>
        <end position="342"/>
    </location>
</feature>
<evidence type="ECO:0000256" key="1">
    <source>
        <dbReference type="ARBA" id="ARBA00010233"/>
    </source>
</evidence>
<dbReference type="InterPro" id="IPR040449">
    <property type="entry name" value="Peptidase_S66_N"/>
</dbReference>
<dbReference type="GO" id="GO:0016787">
    <property type="term" value="F:hydrolase activity"/>
    <property type="evidence" value="ECO:0007669"/>
    <property type="project" value="UniProtKB-KW"/>
</dbReference>
<dbReference type="Proteomes" id="UP000824230">
    <property type="component" value="Unassembled WGS sequence"/>
</dbReference>